<feature type="compositionally biased region" description="Polar residues" evidence="2">
    <location>
        <begin position="217"/>
        <end position="245"/>
    </location>
</feature>
<keyword evidence="6" id="KW-1185">Reference proteome</keyword>
<feature type="compositionally biased region" description="Polar residues" evidence="2">
    <location>
        <begin position="174"/>
        <end position="196"/>
    </location>
</feature>
<dbReference type="OrthoDB" id="673776at2759"/>
<reference evidence="5" key="2">
    <citation type="submission" date="2021-02" db="EMBL/GenBank/DDBJ databases">
        <authorList>
            <person name="Kimball J.A."/>
            <person name="Haas M.W."/>
            <person name="Macchietto M."/>
            <person name="Kono T."/>
            <person name="Duquette J."/>
            <person name="Shao M."/>
        </authorList>
    </citation>
    <scope>NUCLEOTIDE SEQUENCE</scope>
    <source>
        <tissue evidence="5">Fresh leaf tissue</tissue>
    </source>
</reference>
<keyword evidence="1" id="KW-0862">Zinc</keyword>
<gene>
    <name evidence="5" type="ORF">GUJ93_ZPchr0009g2022</name>
</gene>
<evidence type="ECO:0000256" key="1">
    <source>
        <dbReference type="PROSITE-ProRule" id="PRU00175"/>
    </source>
</evidence>
<dbReference type="Pfam" id="PF12872">
    <property type="entry name" value="OST-HTH"/>
    <property type="match status" value="1"/>
</dbReference>
<dbReference type="InterPro" id="IPR025605">
    <property type="entry name" value="OST-HTH/LOTUS_dom"/>
</dbReference>
<dbReference type="PROSITE" id="PS50089">
    <property type="entry name" value="ZF_RING_2"/>
    <property type="match status" value="1"/>
</dbReference>
<keyword evidence="1" id="KW-0479">Metal-binding</keyword>
<dbReference type="PROSITE" id="PS51644">
    <property type="entry name" value="HTH_OST"/>
    <property type="match status" value="1"/>
</dbReference>
<reference evidence="5" key="1">
    <citation type="journal article" date="2021" name="bioRxiv">
        <title>Whole Genome Assembly and Annotation of Northern Wild Rice, Zizania palustris L., Supports a Whole Genome Duplication in the Zizania Genus.</title>
        <authorList>
            <person name="Haas M."/>
            <person name="Kono T."/>
            <person name="Macchietto M."/>
            <person name="Millas R."/>
            <person name="McGilp L."/>
            <person name="Shao M."/>
            <person name="Duquette J."/>
            <person name="Hirsch C.N."/>
            <person name="Kimball J."/>
        </authorList>
    </citation>
    <scope>NUCLEOTIDE SEQUENCE</scope>
    <source>
        <tissue evidence="5">Fresh leaf tissue</tissue>
    </source>
</reference>
<evidence type="ECO:0000313" key="6">
    <source>
        <dbReference type="Proteomes" id="UP000729402"/>
    </source>
</evidence>
<feature type="compositionally biased region" description="Basic and acidic residues" evidence="2">
    <location>
        <begin position="265"/>
        <end position="280"/>
    </location>
</feature>
<feature type="domain" description="HTH OST-type" evidence="4">
    <location>
        <begin position="71"/>
        <end position="148"/>
    </location>
</feature>
<evidence type="ECO:0000259" key="4">
    <source>
        <dbReference type="PROSITE" id="PS51644"/>
    </source>
</evidence>
<dbReference type="Proteomes" id="UP000729402">
    <property type="component" value="Unassembled WGS sequence"/>
</dbReference>
<feature type="region of interest" description="Disordered" evidence="2">
    <location>
        <begin position="28"/>
        <end position="56"/>
    </location>
</feature>
<dbReference type="InterPro" id="IPR001841">
    <property type="entry name" value="Znf_RING"/>
</dbReference>
<dbReference type="AlphaFoldDB" id="A0A8J5RH53"/>
<name>A0A8J5RH53_ZIZPA</name>
<sequence>MLGKRVEVKDAVARGSLPAELQRSASFRHHNQEVPKVTRSSILDGELNEEPSTRKRRPLPEKCLPSWFFIFRKWLPGFLVDATERLGERYPLSSLKGDFRAICRMELDHCTLGYPKLSDFMRSLPGICRMCVVPVGSGPATHMVLLPPLSRPKYVPLLEPFSFDHDELPESVSDHQSPLSPLTTNISEDSPHNTDSQEGDACSENNVQSHQGDEGSRSNAESQQDSVSTDNGSLSSEVTVSTTKPDSIEPIPTGKPDLIEPVPTGKHDLIEPIPTRKPDLLEPVPARRSYFLEPVSTINAGLHEPMPKRKPDFLQLVPTRKPDVMEPASLPQKIGSESIRKTDLVESGLARKNGLIGSRQTTCFVDYPVEKAVVTPSNSEAEMRFSFFQSQWDRYLTPYPKSDYCIICRSCEAELQLVPCLHKACVACMTRFNVRACIICDTAVSGVKSSPAQDATYRYVGVMERVSDQRCQLMVVCRGAEAIIRCSPCMHIIACRGCLLASVTLLKNCTICGCMIEHFKFG</sequence>
<evidence type="ECO:0008006" key="7">
    <source>
        <dbReference type="Google" id="ProtNLM"/>
    </source>
</evidence>
<dbReference type="EMBL" id="JAAALK010000289">
    <property type="protein sequence ID" value="KAG8049047.1"/>
    <property type="molecule type" value="Genomic_DNA"/>
</dbReference>
<proteinExistence type="predicted"/>
<dbReference type="CDD" id="cd08824">
    <property type="entry name" value="LOTUS"/>
    <property type="match status" value="1"/>
</dbReference>
<protein>
    <recommendedName>
        <fullName evidence="7">RING-type domain-containing protein</fullName>
    </recommendedName>
</protein>
<accession>A0A8J5RH53</accession>
<keyword evidence="1" id="KW-0863">Zinc-finger</keyword>
<dbReference type="GO" id="GO:0008270">
    <property type="term" value="F:zinc ion binding"/>
    <property type="evidence" value="ECO:0007669"/>
    <property type="project" value="UniProtKB-KW"/>
</dbReference>
<evidence type="ECO:0000259" key="3">
    <source>
        <dbReference type="PROSITE" id="PS50089"/>
    </source>
</evidence>
<organism evidence="5 6">
    <name type="scientific">Zizania palustris</name>
    <name type="common">Northern wild rice</name>
    <dbReference type="NCBI Taxonomy" id="103762"/>
    <lineage>
        <taxon>Eukaryota</taxon>
        <taxon>Viridiplantae</taxon>
        <taxon>Streptophyta</taxon>
        <taxon>Embryophyta</taxon>
        <taxon>Tracheophyta</taxon>
        <taxon>Spermatophyta</taxon>
        <taxon>Magnoliopsida</taxon>
        <taxon>Liliopsida</taxon>
        <taxon>Poales</taxon>
        <taxon>Poaceae</taxon>
        <taxon>BOP clade</taxon>
        <taxon>Oryzoideae</taxon>
        <taxon>Oryzeae</taxon>
        <taxon>Zizaniinae</taxon>
        <taxon>Zizania</taxon>
    </lineage>
</organism>
<evidence type="ECO:0000256" key="2">
    <source>
        <dbReference type="SAM" id="MobiDB-lite"/>
    </source>
</evidence>
<feature type="domain" description="RING-type" evidence="3">
    <location>
        <begin position="405"/>
        <end position="441"/>
    </location>
</feature>
<evidence type="ECO:0000313" key="5">
    <source>
        <dbReference type="EMBL" id="KAG8049047.1"/>
    </source>
</evidence>
<feature type="region of interest" description="Disordered" evidence="2">
    <location>
        <begin position="166"/>
        <end position="281"/>
    </location>
</feature>
<comment type="caution">
    <text evidence="5">The sequence shown here is derived from an EMBL/GenBank/DDBJ whole genome shotgun (WGS) entry which is preliminary data.</text>
</comment>